<sequence>MIGRRSLGMMAASLPMGGLSMAALAQGSARPVRILVPFPGGGTMDLVARLFAPTIGPMLGAPIVIDNRPGGGTVIATQEAARAAPDGTTLLMASNSFTINPFIQRSLPYDGERDFAPLAHVAVLPHMLVVHPSLGVRDLAGLVALSRSRPGGLSYATYGTGTSNHLSTELLKARTGGDFTHVPYRGSGQWLPDLLEGRVHMVLGILAEVVPPVREGRLVPIALAHGQRLAAAPDVATFAELGMADFSSNSWFGFFTNAAVPEAQRARLEEAVRAPLAQPAVRTRFGELWIEPTGQGAADFAAFLRAERAQYAEAVRLAGLQPQ</sequence>
<dbReference type="AlphaFoldDB" id="A0A1I4AG69"/>
<dbReference type="InterPro" id="IPR042100">
    <property type="entry name" value="Bug_dom1"/>
</dbReference>
<dbReference type="PANTHER" id="PTHR42928:SF5">
    <property type="entry name" value="BLR1237 PROTEIN"/>
    <property type="match status" value="1"/>
</dbReference>
<dbReference type="Pfam" id="PF03401">
    <property type="entry name" value="TctC"/>
    <property type="match status" value="1"/>
</dbReference>
<reference evidence="3 4" key="1">
    <citation type="submission" date="2016-10" db="EMBL/GenBank/DDBJ databases">
        <authorList>
            <person name="de Groot N.N."/>
        </authorList>
    </citation>
    <scope>NUCLEOTIDE SEQUENCE [LARGE SCALE GENOMIC DNA]</scope>
    <source>
        <strain evidence="3 4">DSM 19981</strain>
    </source>
</reference>
<proteinExistence type="inferred from homology"/>
<organism evidence="3 4">
    <name type="scientific">Falsiroseomonas stagni DSM 19981</name>
    <dbReference type="NCBI Taxonomy" id="1123062"/>
    <lineage>
        <taxon>Bacteria</taxon>
        <taxon>Pseudomonadati</taxon>
        <taxon>Pseudomonadota</taxon>
        <taxon>Alphaproteobacteria</taxon>
        <taxon>Acetobacterales</taxon>
        <taxon>Roseomonadaceae</taxon>
        <taxon>Falsiroseomonas</taxon>
    </lineage>
</organism>
<name>A0A1I4AG69_9PROT</name>
<feature type="signal peptide" evidence="2">
    <location>
        <begin position="1"/>
        <end position="25"/>
    </location>
</feature>
<comment type="similarity">
    <text evidence="1">Belongs to the UPF0065 (bug) family.</text>
</comment>
<keyword evidence="3" id="KW-0675">Receptor</keyword>
<dbReference type="EMBL" id="FOSQ01000003">
    <property type="protein sequence ID" value="SFK55037.1"/>
    <property type="molecule type" value="Genomic_DNA"/>
</dbReference>
<dbReference type="Proteomes" id="UP000199473">
    <property type="component" value="Unassembled WGS sequence"/>
</dbReference>
<dbReference type="PIRSF" id="PIRSF017082">
    <property type="entry name" value="YflP"/>
    <property type="match status" value="1"/>
</dbReference>
<dbReference type="RefSeq" id="WP_175533887.1">
    <property type="nucleotide sequence ID" value="NZ_FOSQ01000003.1"/>
</dbReference>
<evidence type="ECO:0000256" key="2">
    <source>
        <dbReference type="SAM" id="SignalP"/>
    </source>
</evidence>
<evidence type="ECO:0000256" key="1">
    <source>
        <dbReference type="ARBA" id="ARBA00006987"/>
    </source>
</evidence>
<dbReference type="Gene3D" id="3.40.190.10">
    <property type="entry name" value="Periplasmic binding protein-like II"/>
    <property type="match status" value="1"/>
</dbReference>
<dbReference type="PANTHER" id="PTHR42928">
    <property type="entry name" value="TRICARBOXYLATE-BINDING PROTEIN"/>
    <property type="match status" value="1"/>
</dbReference>
<evidence type="ECO:0000313" key="3">
    <source>
        <dbReference type="EMBL" id="SFK55037.1"/>
    </source>
</evidence>
<keyword evidence="4" id="KW-1185">Reference proteome</keyword>
<dbReference type="Gene3D" id="3.40.190.150">
    <property type="entry name" value="Bordetella uptake gene, domain 1"/>
    <property type="match status" value="1"/>
</dbReference>
<dbReference type="InterPro" id="IPR005064">
    <property type="entry name" value="BUG"/>
</dbReference>
<dbReference type="SUPFAM" id="SSF53850">
    <property type="entry name" value="Periplasmic binding protein-like II"/>
    <property type="match status" value="1"/>
</dbReference>
<protein>
    <submittedName>
        <fullName evidence="3">Tripartite-type tricarboxylate transporter, receptor component TctC</fullName>
    </submittedName>
</protein>
<dbReference type="STRING" id="1123062.SAMN02745775_103412"/>
<evidence type="ECO:0000313" key="4">
    <source>
        <dbReference type="Proteomes" id="UP000199473"/>
    </source>
</evidence>
<accession>A0A1I4AG69</accession>
<feature type="chain" id="PRO_5011784982" evidence="2">
    <location>
        <begin position="26"/>
        <end position="323"/>
    </location>
</feature>
<keyword evidence="2" id="KW-0732">Signal</keyword>
<gene>
    <name evidence="3" type="ORF">SAMN02745775_103412</name>
</gene>